<dbReference type="Pfam" id="PF04385">
    <property type="entry name" value="FAINT"/>
    <property type="match status" value="1"/>
</dbReference>
<dbReference type="RefSeq" id="XP_765328.1">
    <property type="nucleotide sequence ID" value="XM_760235.1"/>
</dbReference>
<dbReference type="eggNOG" id="ENOG502TN67">
    <property type="taxonomic scope" value="Eukaryota"/>
</dbReference>
<dbReference type="Proteomes" id="UP000001949">
    <property type="component" value="Unassembled WGS sequence"/>
</dbReference>
<accession>Q4N478</accession>
<dbReference type="EMBL" id="AAGK01000002">
    <property type="protein sequence ID" value="EAN33045.1"/>
    <property type="molecule type" value="Genomic_DNA"/>
</dbReference>
<dbReference type="InterPro" id="IPR007480">
    <property type="entry name" value="DUF529"/>
</dbReference>
<dbReference type="VEuPathDB" id="PiroplasmaDB:TpMuguga_02g00761"/>
<dbReference type="InParanoid" id="Q4N478"/>
<comment type="caution">
    <text evidence="1">The sequence shown here is derived from an EMBL/GenBank/DDBJ whole genome shotgun (WGS) entry which is preliminary data.</text>
</comment>
<evidence type="ECO:0000313" key="2">
    <source>
        <dbReference type="Proteomes" id="UP000001949"/>
    </source>
</evidence>
<name>Q4N478_THEPA</name>
<protein>
    <submittedName>
        <fullName evidence="1">Uncharacterized protein</fullName>
    </submittedName>
</protein>
<proteinExistence type="predicted"/>
<reference evidence="1 2" key="1">
    <citation type="journal article" date="2005" name="Science">
        <title>Genome sequence of Theileria parva, a bovine pathogen that transforms lymphocytes.</title>
        <authorList>
            <person name="Gardner M.J."/>
            <person name="Bishop R."/>
            <person name="Shah T."/>
            <person name="de Villiers E.P."/>
            <person name="Carlton J.M."/>
            <person name="Hall N."/>
            <person name="Ren Q."/>
            <person name="Paulsen I.T."/>
            <person name="Pain A."/>
            <person name="Berriman M."/>
            <person name="Wilson R.J.M."/>
            <person name="Sato S."/>
            <person name="Ralph S.A."/>
            <person name="Mann D.J."/>
            <person name="Xiong Z."/>
            <person name="Shallom S.J."/>
            <person name="Weidman J."/>
            <person name="Jiang L."/>
            <person name="Lynn J."/>
            <person name="Weaver B."/>
            <person name="Shoaibi A."/>
            <person name="Domingo A.R."/>
            <person name="Wasawo D."/>
            <person name="Crabtree J."/>
            <person name="Wortman J.R."/>
            <person name="Haas B."/>
            <person name="Angiuoli S.V."/>
            <person name="Creasy T.H."/>
            <person name="Lu C."/>
            <person name="Suh B."/>
            <person name="Silva J.C."/>
            <person name="Utterback T.R."/>
            <person name="Feldblyum T.V."/>
            <person name="Pertea M."/>
            <person name="Allen J."/>
            <person name="Nierman W.C."/>
            <person name="Taracha E.L.N."/>
            <person name="Salzberg S.L."/>
            <person name="White O.R."/>
            <person name="Fitzhugh H.A."/>
            <person name="Morzaria S."/>
            <person name="Venter J.C."/>
            <person name="Fraser C.M."/>
            <person name="Nene V."/>
        </authorList>
    </citation>
    <scope>NUCLEOTIDE SEQUENCE [LARGE SCALE GENOMIC DNA]</scope>
    <source>
        <strain evidence="1 2">Muguga</strain>
    </source>
</reference>
<keyword evidence="2" id="KW-1185">Reference proteome</keyword>
<gene>
    <name evidence="1" type="ordered locus">TP02_0761</name>
</gene>
<evidence type="ECO:0000313" key="1">
    <source>
        <dbReference type="EMBL" id="EAN33045.1"/>
    </source>
</evidence>
<dbReference type="GeneID" id="3502015"/>
<sequence>MPAKDPVKLHVWFTENNFDKYVSFSRSLGKWTHTTLVFNDLVSVKLKFVTAQLRSDNVVFTGTPVPSLAEDRSSSKSKKILFESVSVNKHFFVDQPEKDHYFYLPLDNFKLSNVSYGKHCFFKNADPQTDAANTKKVLGVYLTVENNKTNFYGKVSRLTVLFEDLMANVHSHAWVRDPTNKWSRVSLTDKEVSALKDLLKETKSNLSKRGKLDTTVKFFSNFLSQTEKEQGARTGLKLSGRVLVPDTSPVFFNYDLLTDEMDIYVSSHKTLFYSSVKDDTFNSFKLLVVKEGYEATVLKTSDRVLYSASTDEKRRNKVYGDRIVAVYMTPATKPDSLCLYLSDRLGVKKLVSFRKQLDQSKGSDEWFESPLSSSYANLLKFKFDQAVSHSTSLRLECYDYTTGFFFGDNMIPNKQLTRSEYFVSTDSEVRNTPFRGFYSIFNESDDSTILIPLNNNKLSHIKCGTETLFSLSSQFHTVRALMITPKLNPDTVIVYYNDDENNDYYTSFTKLVPRTPAAPPNPTSSVESTAQKLFVNPNKLWQERQLMFFSSLGTIKKIHSTLETFATNNPALVSSTPTGMNDSSKYNLTLTLTGVYTPEDGPAKEFVFFYDPNHKGSAYVFDDERVVEHKNVFDLVFKNSQYMSYLYVKSNPSYAVKSLMMDSQVLMDFEGSSEFDSLTLTSPLNPSVLLLTTMDSSSSMHYYFAKKDDKWQTMGLDMAKYLKMKVMLHNASEEMKLLDSYVKPESDVKRSSPVTMRKFDFNLSTHESFSEEYTLKKGSLSGYEFMVGRTRQNTNVGKILDSNLLVWNNFDNARVVRFGFSPPKDPSLLCVGYILDDKEVFDFFHKTGGEWHEYYTMKNVPSLLTHISGLNLSSFVLDLSAVDKDSEHFKLRTHYYNGVSIVSGFVSPHSTLTSVVDNGQDVLSKSKLVGIKVHTFVYSQSENPTYFGFYFTDKNKKQYELYHKQEHTWVPYFGMNEDGRLLLKELLHEKDTFDQLNPENQLFNPDNEFYYNISDSNNLSNKHYDVERQTTKPFDYVLVTVHKNQRLMKVLDNNLTVWTPKETVTQVLSFMYYPPDNPIYFSIASRTSSAREVQFEYYYKSENKWTPYTDPMNIPQILKLPLYSATESPSTTSPPKLVFDLSLDFSADFYKCLYDYNLTLYKDLLFETFVPKSGVEVTKVTDSFNVIYHKLSEEKITRISFYPNNEPKLLLVDVKNSHSHGTQKPLTRKFVLNNSWVVNDEEFDKRVLSYSKSEQKAVSVDLSQLTKGNTTFEDFLVVRESLNSAFETLVVTPILGKKIVSIFDGPQPVWLSREEARLDSCYFFPVDAPELLSVLSTDLDIRYYSKLNDKWSEVSSVAFEYLSSFYSGTSNTIELTHLSKFEPVLPLEDSYINLYDGFKLPSKEIKTRYDFLKTGLIKYDSILFGMASIKSDESESDKSPSSTTPHVLAITYSGEPLFKLNNDQKFLDLIFYPLDKPSMFTVTFLQGDDTLHKFFLRSASEKHECLLLIFVPERVGMGLL</sequence>
<dbReference type="KEGG" id="tpv:TP02_0761"/>
<organism evidence="1 2">
    <name type="scientific">Theileria parva</name>
    <name type="common">East coast fever infection agent</name>
    <dbReference type="NCBI Taxonomy" id="5875"/>
    <lineage>
        <taxon>Eukaryota</taxon>
        <taxon>Sar</taxon>
        <taxon>Alveolata</taxon>
        <taxon>Apicomplexa</taxon>
        <taxon>Aconoidasida</taxon>
        <taxon>Piroplasmida</taxon>
        <taxon>Theileriidae</taxon>
        <taxon>Theileria</taxon>
    </lineage>
</organism>